<dbReference type="InterPro" id="IPR049962">
    <property type="entry name" value="THUMP_ThiI"/>
</dbReference>
<dbReference type="Pfam" id="PF22025">
    <property type="entry name" value="ThiI_fer"/>
    <property type="match status" value="1"/>
</dbReference>
<feature type="binding site" evidence="9">
    <location>
        <position position="290"/>
    </location>
    <ligand>
        <name>ATP</name>
        <dbReference type="ChEBI" id="CHEBI:30616"/>
    </ligand>
</feature>
<comment type="subcellular location">
    <subcellularLocation>
        <location evidence="1 9">Cytoplasm</location>
    </subcellularLocation>
</comment>
<comment type="catalytic activity">
    <reaction evidence="9">
        <text>[ThiS sulfur-carrier protein]-C-terminal Gly-Gly-AMP + S-sulfanyl-L-cysteinyl-[cysteine desulfurase] + AH2 = [ThiS sulfur-carrier protein]-C-terminal-Gly-aminoethanethioate + L-cysteinyl-[cysteine desulfurase] + A + AMP + 2 H(+)</text>
        <dbReference type="Rhea" id="RHEA:43340"/>
        <dbReference type="Rhea" id="RHEA-COMP:12157"/>
        <dbReference type="Rhea" id="RHEA-COMP:12158"/>
        <dbReference type="Rhea" id="RHEA-COMP:12910"/>
        <dbReference type="Rhea" id="RHEA-COMP:19908"/>
        <dbReference type="ChEBI" id="CHEBI:13193"/>
        <dbReference type="ChEBI" id="CHEBI:15378"/>
        <dbReference type="ChEBI" id="CHEBI:17499"/>
        <dbReference type="ChEBI" id="CHEBI:29950"/>
        <dbReference type="ChEBI" id="CHEBI:61963"/>
        <dbReference type="ChEBI" id="CHEBI:90618"/>
        <dbReference type="ChEBI" id="CHEBI:232372"/>
        <dbReference type="ChEBI" id="CHEBI:456215"/>
    </reaction>
</comment>
<proteinExistence type="inferred from homology"/>
<dbReference type="GO" id="GO:0009228">
    <property type="term" value="P:thiamine biosynthetic process"/>
    <property type="evidence" value="ECO:0007669"/>
    <property type="project" value="UniProtKB-KW"/>
</dbReference>
<dbReference type="NCBIfam" id="TIGR04271">
    <property type="entry name" value="ThiI_C_thiazole"/>
    <property type="match status" value="1"/>
</dbReference>
<dbReference type="Pfam" id="PF02568">
    <property type="entry name" value="ThiI"/>
    <property type="match status" value="1"/>
</dbReference>
<name>A0A1B8P1Z4_HALEL</name>
<evidence type="ECO:0000313" key="11">
    <source>
        <dbReference type="EMBL" id="OBX36258.1"/>
    </source>
</evidence>
<dbReference type="InterPro" id="IPR004114">
    <property type="entry name" value="THUMP_dom"/>
</dbReference>
<sequence length="492" mass="54800">MTYLIKLYPEITIKSRSVRQQMTRCLTSNIRNTLKRHDEGVRVRGRWDAIQVHLSPDLDPARARDAESALTRISGIHEILAAEEIQVDDLASIAEHVVPLWSPEIAGRRFRVKAKRRGQHDFSSMDLERYLGARLLEAAPDAQVDLTAPDVVVPVEITHNRLQLIRAKWPGLGGFPMGIQGQVLSLISGGFDSPVAAWRMMRRGVKSHFVFFNLGGPAHEAGVREVTHHLWQRYSASHNVHFISVPFEGVIGEILKTIPDGLMGVVLKRMMVRAASRIAERAGIPALVTGDAIAQVSSQTLSNLALIDDASPMPILRPLLTEDKQAIIDQARQIDTARHAEVMPEYCGVISKRPHVKADPAKVAEAEADFDFGVLDAAIEEAVTTRSNRLLERPAPVSDDALLVIDSPEALGSVEAPCVIDIRAPHEREDAPLELDRIPQLQIPFYELQERAPALDTDHHYLLFCDQGVMSRMQALHLMDRGLRHFGIYRHP</sequence>
<dbReference type="InterPro" id="IPR036873">
    <property type="entry name" value="Rhodanese-like_dom_sf"/>
</dbReference>
<dbReference type="InterPro" id="IPR020536">
    <property type="entry name" value="ThiI_AANH"/>
</dbReference>
<comment type="pathway">
    <text evidence="9">Cofactor biosynthesis; thiamine diphosphate biosynthesis.</text>
</comment>
<dbReference type="SUPFAM" id="SSF143437">
    <property type="entry name" value="THUMP domain-like"/>
    <property type="match status" value="1"/>
</dbReference>
<dbReference type="EMBL" id="MAJD01000001">
    <property type="protein sequence ID" value="OBX36258.1"/>
    <property type="molecule type" value="Genomic_DNA"/>
</dbReference>
<keyword evidence="8 9" id="KW-0784">Thiamine biosynthesis</keyword>
<evidence type="ECO:0000256" key="7">
    <source>
        <dbReference type="ARBA" id="ARBA00022884"/>
    </source>
</evidence>
<dbReference type="InterPro" id="IPR050102">
    <property type="entry name" value="tRNA_sulfurtransferase_ThiI"/>
</dbReference>
<comment type="similarity">
    <text evidence="9">Belongs to the ThiI family.</text>
</comment>
<evidence type="ECO:0000256" key="9">
    <source>
        <dbReference type="HAMAP-Rule" id="MF_00021"/>
    </source>
</evidence>
<dbReference type="CDD" id="cd11716">
    <property type="entry name" value="THUMP_ThiI"/>
    <property type="match status" value="1"/>
</dbReference>
<keyword evidence="4 9" id="KW-0808">Transferase</keyword>
<dbReference type="SUPFAM" id="SSF52821">
    <property type="entry name" value="Rhodanese/Cell cycle control phosphatase"/>
    <property type="match status" value="1"/>
</dbReference>
<comment type="function">
    <text evidence="9">Catalyzes the ATP-dependent transfer of a sulfur to tRNA to produce 4-thiouridine in position 8 of tRNAs, which functions as a near-UV photosensor. Also catalyzes the transfer of sulfur to the sulfur carrier protein ThiS, forming ThiS-thiocarboxylate. This is a step in the synthesis of thiazole, in the thiamine biosynthesis pathway. The sulfur is donated as persulfide by IscS.</text>
</comment>
<evidence type="ECO:0000259" key="10">
    <source>
        <dbReference type="PROSITE" id="PS51165"/>
    </source>
</evidence>
<feature type="binding site" evidence="9">
    <location>
        <position position="268"/>
    </location>
    <ligand>
        <name>ATP</name>
        <dbReference type="ChEBI" id="CHEBI:30616"/>
    </ligand>
</feature>
<keyword evidence="6 9" id="KW-0067">ATP-binding</keyword>
<evidence type="ECO:0000256" key="4">
    <source>
        <dbReference type="ARBA" id="ARBA00022679"/>
    </source>
</evidence>
<dbReference type="Gene3D" id="3.30.2130.30">
    <property type="match status" value="1"/>
</dbReference>
<evidence type="ECO:0000256" key="1">
    <source>
        <dbReference type="ARBA" id="ARBA00004496"/>
    </source>
</evidence>
<dbReference type="CDD" id="cd01712">
    <property type="entry name" value="PPase_ThiI"/>
    <property type="match status" value="1"/>
</dbReference>
<evidence type="ECO:0000256" key="3">
    <source>
        <dbReference type="ARBA" id="ARBA00022555"/>
    </source>
</evidence>
<accession>A0A1B8P1Z4</accession>
<dbReference type="GO" id="GO:0140741">
    <property type="term" value="F:tRNA-uracil-4 sulfurtransferase activity"/>
    <property type="evidence" value="ECO:0007669"/>
    <property type="project" value="UniProtKB-EC"/>
</dbReference>
<evidence type="ECO:0000256" key="6">
    <source>
        <dbReference type="ARBA" id="ARBA00022840"/>
    </source>
</evidence>
<dbReference type="PANTHER" id="PTHR43209">
    <property type="entry name" value="TRNA SULFURTRANSFERASE"/>
    <property type="match status" value="1"/>
</dbReference>
<dbReference type="Gene3D" id="3.40.50.620">
    <property type="entry name" value="HUPs"/>
    <property type="match status" value="1"/>
</dbReference>
<keyword evidence="5 9" id="KW-0547">Nucleotide-binding</keyword>
<gene>
    <name evidence="9 11" type="primary">thiI</name>
    <name evidence="11" type="ORF">A8U91_00599</name>
</gene>
<dbReference type="InterPro" id="IPR049961">
    <property type="entry name" value="ThiI_N"/>
</dbReference>
<comment type="catalytic activity">
    <reaction evidence="9">
        <text>[ThiI sulfur-carrier protein]-S-sulfanyl-L-cysteine + a uridine in tRNA + 2 reduced [2Fe-2S]-[ferredoxin] + ATP + H(+) = [ThiI sulfur-carrier protein]-L-cysteine + a 4-thiouridine in tRNA + 2 oxidized [2Fe-2S]-[ferredoxin] + AMP + diphosphate</text>
        <dbReference type="Rhea" id="RHEA:24176"/>
        <dbReference type="Rhea" id="RHEA-COMP:10000"/>
        <dbReference type="Rhea" id="RHEA-COMP:10001"/>
        <dbReference type="Rhea" id="RHEA-COMP:13337"/>
        <dbReference type="Rhea" id="RHEA-COMP:13338"/>
        <dbReference type="Rhea" id="RHEA-COMP:13339"/>
        <dbReference type="Rhea" id="RHEA-COMP:13340"/>
        <dbReference type="ChEBI" id="CHEBI:15378"/>
        <dbReference type="ChEBI" id="CHEBI:29950"/>
        <dbReference type="ChEBI" id="CHEBI:30616"/>
        <dbReference type="ChEBI" id="CHEBI:33019"/>
        <dbReference type="ChEBI" id="CHEBI:33737"/>
        <dbReference type="ChEBI" id="CHEBI:33738"/>
        <dbReference type="ChEBI" id="CHEBI:61963"/>
        <dbReference type="ChEBI" id="CHEBI:65315"/>
        <dbReference type="ChEBI" id="CHEBI:136798"/>
        <dbReference type="ChEBI" id="CHEBI:456215"/>
        <dbReference type="EC" id="2.8.1.4"/>
    </reaction>
</comment>
<dbReference type="GO" id="GO:0002937">
    <property type="term" value="P:tRNA 4-thiouridine biosynthesis"/>
    <property type="evidence" value="ECO:0007669"/>
    <property type="project" value="TreeGrafter"/>
</dbReference>
<dbReference type="CDD" id="cd00158">
    <property type="entry name" value="RHOD"/>
    <property type="match status" value="1"/>
</dbReference>
<dbReference type="Gene3D" id="3.40.250.10">
    <property type="entry name" value="Rhodanese-like domain"/>
    <property type="match status" value="1"/>
</dbReference>
<evidence type="ECO:0000256" key="8">
    <source>
        <dbReference type="ARBA" id="ARBA00022977"/>
    </source>
</evidence>
<feature type="domain" description="THUMP" evidence="10">
    <location>
        <begin position="64"/>
        <end position="168"/>
    </location>
</feature>
<dbReference type="GO" id="GO:0052837">
    <property type="term" value="P:thiazole biosynthetic process"/>
    <property type="evidence" value="ECO:0007669"/>
    <property type="project" value="InterPro"/>
</dbReference>
<dbReference type="PANTHER" id="PTHR43209:SF1">
    <property type="entry name" value="TRNA SULFURTRANSFERASE"/>
    <property type="match status" value="1"/>
</dbReference>
<reference evidence="11 12" key="1">
    <citation type="submission" date="2016-06" db="EMBL/GenBank/DDBJ databases">
        <title>Genome sequence of halotolerant plant growth promoting strain of Halomonas elongata HEK1 isolated from salterns of Rann of Kutch, Gujarat, India.</title>
        <authorList>
            <person name="Gaba S."/>
            <person name="Singh R.N."/>
            <person name="Abrol S."/>
            <person name="Kaushik R."/>
            <person name="Saxena A.K."/>
        </authorList>
    </citation>
    <scope>NUCLEOTIDE SEQUENCE [LARGE SCALE GENOMIC DNA]</scope>
    <source>
        <strain evidence="11 12">HEK1</strain>
    </source>
</reference>
<dbReference type="GO" id="GO:0005829">
    <property type="term" value="C:cytosol"/>
    <property type="evidence" value="ECO:0007669"/>
    <property type="project" value="TreeGrafter"/>
</dbReference>
<keyword evidence="3 9" id="KW-0820">tRNA-binding</keyword>
<evidence type="ECO:0000256" key="2">
    <source>
        <dbReference type="ARBA" id="ARBA00022490"/>
    </source>
</evidence>
<dbReference type="GO" id="GO:0004810">
    <property type="term" value="F:CCA tRNA nucleotidyltransferase activity"/>
    <property type="evidence" value="ECO:0007669"/>
    <property type="project" value="InterPro"/>
</dbReference>
<comment type="caution">
    <text evidence="11">The sequence shown here is derived from an EMBL/GenBank/DDBJ whole genome shotgun (WGS) entry which is preliminary data.</text>
</comment>
<feature type="binding site" evidence="9">
    <location>
        <begin position="186"/>
        <end position="187"/>
    </location>
    <ligand>
        <name>ATP</name>
        <dbReference type="ChEBI" id="CHEBI:30616"/>
    </ligand>
</feature>
<dbReference type="InterPro" id="IPR014729">
    <property type="entry name" value="Rossmann-like_a/b/a_fold"/>
</dbReference>
<dbReference type="HAMAP" id="MF_00021">
    <property type="entry name" value="ThiI"/>
    <property type="match status" value="1"/>
</dbReference>
<organism evidence="11 12">
    <name type="scientific">Halomonas elongata</name>
    <dbReference type="NCBI Taxonomy" id="2746"/>
    <lineage>
        <taxon>Bacteria</taxon>
        <taxon>Pseudomonadati</taxon>
        <taxon>Pseudomonadota</taxon>
        <taxon>Gammaproteobacteria</taxon>
        <taxon>Oceanospirillales</taxon>
        <taxon>Halomonadaceae</taxon>
        <taxon>Halomonas</taxon>
    </lineage>
</organism>
<dbReference type="InterPro" id="IPR026340">
    <property type="entry name" value="THII_Thiazole_biosynth_dom"/>
</dbReference>
<dbReference type="InterPro" id="IPR054173">
    <property type="entry name" value="ThiI_fer"/>
</dbReference>
<dbReference type="GO" id="GO:0000049">
    <property type="term" value="F:tRNA binding"/>
    <property type="evidence" value="ECO:0007669"/>
    <property type="project" value="UniProtKB-UniRule"/>
</dbReference>
<dbReference type="SMART" id="SM00981">
    <property type="entry name" value="THUMP"/>
    <property type="match status" value="1"/>
</dbReference>
<dbReference type="GO" id="GO:0009229">
    <property type="term" value="P:thiamine diphosphate biosynthetic process"/>
    <property type="evidence" value="ECO:0007669"/>
    <property type="project" value="UniProtKB-UniRule"/>
</dbReference>
<dbReference type="AlphaFoldDB" id="A0A1B8P1Z4"/>
<dbReference type="UniPathway" id="UPA00060"/>
<dbReference type="InterPro" id="IPR003720">
    <property type="entry name" value="tRNA_STrfase"/>
</dbReference>
<dbReference type="EC" id="2.8.1.4" evidence="9"/>
<keyword evidence="7 9" id="KW-0694">RNA-binding</keyword>
<dbReference type="Pfam" id="PF02926">
    <property type="entry name" value="THUMP"/>
    <property type="match status" value="1"/>
</dbReference>
<feature type="binding site" evidence="9">
    <location>
        <position position="299"/>
    </location>
    <ligand>
        <name>ATP</name>
        <dbReference type="ChEBI" id="CHEBI:30616"/>
    </ligand>
</feature>
<dbReference type="Proteomes" id="UP000092504">
    <property type="component" value="Unassembled WGS sequence"/>
</dbReference>
<dbReference type="SUPFAM" id="SSF52402">
    <property type="entry name" value="Adenine nucleotide alpha hydrolases-like"/>
    <property type="match status" value="1"/>
</dbReference>
<comment type="caution">
    <text evidence="9">Lacks conserved residue(s) required for the propagation of feature annotation.</text>
</comment>
<dbReference type="NCBIfam" id="TIGR00342">
    <property type="entry name" value="tRNA uracil 4-sulfurtransferase ThiI"/>
    <property type="match status" value="1"/>
</dbReference>
<protein>
    <recommendedName>
        <fullName evidence="9">Probable tRNA sulfurtransferase</fullName>
        <ecNumber evidence="9">2.8.1.4</ecNumber>
    </recommendedName>
    <alternativeName>
        <fullName evidence="9">Sulfur carrier protein ThiS sulfurtransferase</fullName>
    </alternativeName>
    <alternativeName>
        <fullName evidence="9">Thiamine biosynthesis protein ThiI</fullName>
    </alternativeName>
    <alternativeName>
        <fullName evidence="9">tRNA 4-thiouridine synthase</fullName>
    </alternativeName>
</protein>
<evidence type="ECO:0000313" key="12">
    <source>
        <dbReference type="Proteomes" id="UP000092504"/>
    </source>
</evidence>
<keyword evidence="2 9" id="KW-0963">Cytoplasm</keyword>
<dbReference type="GO" id="GO:0005524">
    <property type="term" value="F:ATP binding"/>
    <property type="evidence" value="ECO:0007669"/>
    <property type="project" value="UniProtKB-UniRule"/>
</dbReference>
<evidence type="ECO:0000256" key="5">
    <source>
        <dbReference type="ARBA" id="ARBA00022741"/>
    </source>
</evidence>
<dbReference type="PATRIC" id="fig|2746.7.peg.614"/>
<dbReference type="PROSITE" id="PS51165">
    <property type="entry name" value="THUMP"/>
    <property type="match status" value="1"/>
</dbReference>